<reference evidence="2" key="1">
    <citation type="journal article" date="2010" name="Nat. Biotechnol.">
        <title>Draft genome sequence of the oilseed species Ricinus communis.</title>
        <authorList>
            <person name="Chan A.P."/>
            <person name="Crabtree J."/>
            <person name="Zhao Q."/>
            <person name="Lorenzi H."/>
            <person name="Orvis J."/>
            <person name="Puiu D."/>
            <person name="Melake-Berhan A."/>
            <person name="Jones K.M."/>
            <person name="Redman J."/>
            <person name="Chen G."/>
            <person name="Cahoon E.B."/>
            <person name="Gedil M."/>
            <person name="Stanke M."/>
            <person name="Haas B.J."/>
            <person name="Wortman J.R."/>
            <person name="Fraser-Liggett C.M."/>
            <person name="Ravel J."/>
            <person name="Rabinowicz P.D."/>
        </authorList>
    </citation>
    <scope>NUCLEOTIDE SEQUENCE [LARGE SCALE GENOMIC DNA]</scope>
    <source>
        <strain evidence="2">cv. Hale</strain>
    </source>
</reference>
<gene>
    <name evidence="1" type="ORF">RCOM_0744590</name>
</gene>
<name>B9SGE0_RICCO</name>
<evidence type="ECO:0000313" key="1">
    <source>
        <dbReference type="EMBL" id="EEF37306.1"/>
    </source>
</evidence>
<proteinExistence type="predicted"/>
<accession>B9SGE0</accession>
<dbReference type="AlphaFoldDB" id="B9SGE0"/>
<keyword evidence="2" id="KW-1185">Reference proteome</keyword>
<sequence>MKIIDREFCELEPENLKTTSKFLVEWTEIMNGAGPSLSYPEFYYCVNLRFFFLKFYITFPSFKNLSCGECTETLEGACKVKRIARSSAFQG</sequence>
<dbReference type="EMBL" id="EQ973952">
    <property type="protein sequence ID" value="EEF37306.1"/>
    <property type="molecule type" value="Genomic_DNA"/>
</dbReference>
<dbReference type="InParanoid" id="B9SGE0"/>
<evidence type="ECO:0000313" key="2">
    <source>
        <dbReference type="Proteomes" id="UP000008311"/>
    </source>
</evidence>
<dbReference type="Proteomes" id="UP000008311">
    <property type="component" value="Unassembled WGS sequence"/>
</dbReference>
<organism evidence="1 2">
    <name type="scientific">Ricinus communis</name>
    <name type="common">Castor bean</name>
    <dbReference type="NCBI Taxonomy" id="3988"/>
    <lineage>
        <taxon>Eukaryota</taxon>
        <taxon>Viridiplantae</taxon>
        <taxon>Streptophyta</taxon>
        <taxon>Embryophyta</taxon>
        <taxon>Tracheophyta</taxon>
        <taxon>Spermatophyta</taxon>
        <taxon>Magnoliopsida</taxon>
        <taxon>eudicotyledons</taxon>
        <taxon>Gunneridae</taxon>
        <taxon>Pentapetalae</taxon>
        <taxon>rosids</taxon>
        <taxon>fabids</taxon>
        <taxon>Malpighiales</taxon>
        <taxon>Euphorbiaceae</taxon>
        <taxon>Acalyphoideae</taxon>
        <taxon>Acalypheae</taxon>
        <taxon>Ricinus</taxon>
    </lineage>
</organism>
<protein>
    <submittedName>
        <fullName evidence="1">Uncharacterized protein</fullName>
    </submittedName>
</protein>